<feature type="DNA-binding region" description="H-T-H motif" evidence="2">
    <location>
        <begin position="59"/>
        <end position="78"/>
    </location>
</feature>
<dbReference type="SUPFAM" id="SSF46689">
    <property type="entry name" value="Homeodomain-like"/>
    <property type="match status" value="1"/>
</dbReference>
<protein>
    <submittedName>
        <fullName evidence="5">TetR family transcriptional regulator</fullName>
    </submittedName>
</protein>
<dbReference type="PANTHER" id="PTHR43479:SF7">
    <property type="entry name" value="TETR-FAMILY TRANSCRIPTIONAL REGULATOR"/>
    <property type="match status" value="1"/>
</dbReference>
<evidence type="ECO:0000259" key="4">
    <source>
        <dbReference type="PROSITE" id="PS50977"/>
    </source>
</evidence>
<dbReference type="Pfam" id="PF14278">
    <property type="entry name" value="TetR_C_8"/>
    <property type="match status" value="1"/>
</dbReference>
<sequence>MHESGALKRQQRNHQQLRGPKVECRQHERRRHMSAEHTRMALATALRQQLAQVPLAKITVSGLCEAAGIKRQTFYYHFADVYALAVWVFRQEVADRILSNASYEEWSAGFCQMLEYLERNKVQTYAVVNSLSHRELEQFFFHALRPMMVAIVAQLTSDPGTSPGEQEDKPHLHPEDKDMVIDHYTVTILGHLFHWLANDMHIEPEAFVRQIEYILRGHVRHSIIRLAATCR</sequence>
<dbReference type="GO" id="GO:0003677">
    <property type="term" value="F:DNA binding"/>
    <property type="evidence" value="ECO:0007669"/>
    <property type="project" value="UniProtKB-UniRule"/>
</dbReference>
<proteinExistence type="predicted"/>
<dbReference type="PANTHER" id="PTHR43479">
    <property type="entry name" value="ACREF/ENVCD OPERON REPRESSOR-RELATED"/>
    <property type="match status" value="1"/>
</dbReference>
<dbReference type="Proteomes" id="UP000280444">
    <property type="component" value="Unassembled WGS sequence"/>
</dbReference>
<reference evidence="5 6" key="1">
    <citation type="submission" date="2018-11" db="EMBL/GenBank/DDBJ databases">
        <title>Genomes From Bacteria Associated with the Canine Oral Cavity: a Test Case for Automated Genome-Based Taxonomic Assignment.</title>
        <authorList>
            <person name="Coil D.A."/>
            <person name="Jospin G."/>
            <person name="Darling A.E."/>
            <person name="Wallis C."/>
            <person name="Davis I.J."/>
            <person name="Harris S."/>
            <person name="Eisen J.A."/>
            <person name="Holcombe L.J."/>
            <person name="O'Flynn C."/>
        </authorList>
    </citation>
    <scope>NUCLEOTIDE SEQUENCE [LARGE SCALE GENOMIC DNA]</scope>
    <source>
        <strain evidence="5 6">OH770</strain>
    </source>
</reference>
<evidence type="ECO:0000256" key="1">
    <source>
        <dbReference type="ARBA" id="ARBA00023125"/>
    </source>
</evidence>
<comment type="caution">
    <text evidence="5">The sequence shown here is derived from an EMBL/GenBank/DDBJ whole genome shotgun (WGS) entry which is preliminary data.</text>
</comment>
<dbReference type="EMBL" id="RQZF01000007">
    <property type="protein sequence ID" value="RRC95075.1"/>
    <property type="molecule type" value="Genomic_DNA"/>
</dbReference>
<dbReference type="InterPro" id="IPR001647">
    <property type="entry name" value="HTH_TetR"/>
</dbReference>
<feature type="domain" description="HTH tetR-type" evidence="4">
    <location>
        <begin position="36"/>
        <end position="96"/>
    </location>
</feature>
<name>A0A3P1SEA3_9ACTO</name>
<evidence type="ECO:0000313" key="6">
    <source>
        <dbReference type="Proteomes" id="UP000280444"/>
    </source>
</evidence>
<dbReference type="AlphaFoldDB" id="A0A3P1SEA3"/>
<dbReference type="OrthoDB" id="9810250at2"/>
<accession>A0A3P1SEA3</accession>
<organism evidence="5 6">
    <name type="scientific">Schaalia canis</name>
    <dbReference type="NCBI Taxonomy" id="100469"/>
    <lineage>
        <taxon>Bacteria</taxon>
        <taxon>Bacillati</taxon>
        <taxon>Actinomycetota</taxon>
        <taxon>Actinomycetes</taxon>
        <taxon>Actinomycetales</taxon>
        <taxon>Actinomycetaceae</taxon>
        <taxon>Schaalia</taxon>
    </lineage>
</organism>
<gene>
    <name evidence="5" type="ORF">EII11_07525</name>
</gene>
<dbReference type="InterPro" id="IPR039532">
    <property type="entry name" value="TetR_C_Firmicutes"/>
</dbReference>
<evidence type="ECO:0000313" key="5">
    <source>
        <dbReference type="EMBL" id="RRC95075.1"/>
    </source>
</evidence>
<keyword evidence="6" id="KW-1185">Reference proteome</keyword>
<dbReference type="PROSITE" id="PS50977">
    <property type="entry name" value="HTH_TETR_2"/>
    <property type="match status" value="1"/>
</dbReference>
<dbReference type="Gene3D" id="1.10.357.10">
    <property type="entry name" value="Tetracycline Repressor, domain 2"/>
    <property type="match status" value="1"/>
</dbReference>
<evidence type="ECO:0000256" key="2">
    <source>
        <dbReference type="PROSITE-ProRule" id="PRU00335"/>
    </source>
</evidence>
<keyword evidence="1 2" id="KW-0238">DNA-binding</keyword>
<dbReference type="InterPro" id="IPR050624">
    <property type="entry name" value="HTH-type_Tx_Regulator"/>
</dbReference>
<feature type="region of interest" description="Disordered" evidence="3">
    <location>
        <begin position="1"/>
        <end position="30"/>
    </location>
</feature>
<dbReference type="InterPro" id="IPR009057">
    <property type="entry name" value="Homeodomain-like_sf"/>
</dbReference>
<evidence type="ECO:0000256" key="3">
    <source>
        <dbReference type="SAM" id="MobiDB-lite"/>
    </source>
</evidence>